<dbReference type="Proteomes" id="UP001285636">
    <property type="component" value="Unassembled WGS sequence"/>
</dbReference>
<gene>
    <name evidence="1" type="ORF">RYX45_08860</name>
</gene>
<dbReference type="AlphaFoldDB" id="A0AAJ2NMX4"/>
<comment type="caution">
    <text evidence="1">The sequence shown here is derived from an EMBL/GenBank/DDBJ whole genome shotgun (WGS) entry which is preliminary data.</text>
</comment>
<name>A0AAJ2NMX4_ALKPS</name>
<evidence type="ECO:0008006" key="3">
    <source>
        <dbReference type="Google" id="ProtNLM"/>
    </source>
</evidence>
<evidence type="ECO:0000313" key="2">
    <source>
        <dbReference type="Proteomes" id="UP001285636"/>
    </source>
</evidence>
<dbReference type="RefSeq" id="WP_323466562.1">
    <property type="nucleotide sequence ID" value="NZ_CP144224.1"/>
</dbReference>
<proteinExistence type="predicted"/>
<protein>
    <recommendedName>
        <fullName evidence="3">Flagellar hook-length control protein-like C-terminal domain-containing protein</fullName>
    </recommendedName>
</protein>
<organism evidence="1 2">
    <name type="scientific">Alkalihalophilus pseudofirmus</name>
    <name type="common">Bacillus pseudofirmus</name>
    <dbReference type="NCBI Taxonomy" id="79885"/>
    <lineage>
        <taxon>Bacteria</taxon>
        <taxon>Bacillati</taxon>
        <taxon>Bacillota</taxon>
        <taxon>Bacilli</taxon>
        <taxon>Bacillales</taxon>
        <taxon>Bacillaceae</taxon>
        <taxon>Alkalihalophilus</taxon>
    </lineage>
</organism>
<dbReference type="EMBL" id="JAWJAY010000001">
    <property type="protein sequence ID" value="MDV2885292.1"/>
    <property type="molecule type" value="Genomic_DNA"/>
</dbReference>
<accession>A0AAJ2NMX4</accession>
<sequence length="584" mass="65424">MIHTTSINQEVTTAGAKKRTPLTFVPGHIFQGKITKLFPNHLASLSINGMQVTARLEAALTAGGRYWFEVQEGSGLPKLKVIDNQGRTGQGSPPPVNEQLIRQLGLPQNTAINALLDQLAVKQLALPKHALKEAAQLLTTLNKYDRQTVDLVHLLIQKNLPLSEEAVRAVQAFQKETGVNQQIQQVIQLAQSAEYASHPSVEKLVSALKQFNAQTEFGQTKQPVLHLLQQLVHPSATAEQREAAKMLLTRLGLIDTKETIDGFIHRFHQIMLNQQQTSSEVRPLLPPQLTNQVVQLQPREAMQHILGSLSNLPQGEKGSLELLFQRLNGSQKALDIEGGLRHLVSQQLPANERSMLQSALYHSVSPAITDAKSGFGSHLQNVAALLGLHYESEIARHVQQTNVNELSHQERLKGMLMQLEQSLPLPVREKVTEMIQRITGSQLMAQEQQGPLQQVLMQLPLVLGSYQTDVTLQWEARRQEDGSLDPNHCRILFYLELETLGELIVDMQIQNRVISLTVFNEGDKPSRLIDLLLPTLHDALDGFDYKLTTLTWKNINEYSHNKVQSHHESAYKQRVDYQGVDIRI</sequence>
<evidence type="ECO:0000313" key="1">
    <source>
        <dbReference type="EMBL" id="MDV2885292.1"/>
    </source>
</evidence>
<reference evidence="1" key="1">
    <citation type="submission" date="2023-10" db="EMBL/GenBank/DDBJ databases">
        <title>Screening of Alkalihalophilus pseudofirmusBZ-TG-HK211 and Its Alleviation of Salt Stress on Rapeseed Growth.</title>
        <authorList>
            <person name="Zhao B."/>
            <person name="Guo T."/>
        </authorList>
    </citation>
    <scope>NUCLEOTIDE SEQUENCE</scope>
    <source>
        <strain evidence="1">BZ-TG-HK211</strain>
    </source>
</reference>